<feature type="compositionally biased region" description="Basic and acidic residues" evidence="1">
    <location>
        <begin position="108"/>
        <end position="117"/>
    </location>
</feature>
<dbReference type="VEuPathDB" id="VectorBase:HLOH_052259"/>
<evidence type="ECO:0000256" key="1">
    <source>
        <dbReference type="SAM" id="MobiDB-lite"/>
    </source>
</evidence>
<protein>
    <submittedName>
        <fullName evidence="2">Uncharacterized protein</fullName>
    </submittedName>
</protein>
<evidence type="ECO:0000313" key="3">
    <source>
        <dbReference type="Proteomes" id="UP000821853"/>
    </source>
</evidence>
<dbReference type="Proteomes" id="UP000821853">
    <property type="component" value="Chromosome 2"/>
</dbReference>
<dbReference type="AlphaFoldDB" id="A0A9J6FZA8"/>
<comment type="caution">
    <text evidence="2">The sequence shown here is derived from an EMBL/GenBank/DDBJ whole genome shotgun (WGS) entry which is preliminary data.</text>
</comment>
<organism evidence="2 3">
    <name type="scientific">Haemaphysalis longicornis</name>
    <name type="common">Bush tick</name>
    <dbReference type="NCBI Taxonomy" id="44386"/>
    <lineage>
        <taxon>Eukaryota</taxon>
        <taxon>Metazoa</taxon>
        <taxon>Ecdysozoa</taxon>
        <taxon>Arthropoda</taxon>
        <taxon>Chelicerata</taxon>
        <taxon>Arachnida</taxon>
        <taxon>Acari</taxon>
        <taxon>Parasitiformes</taxon>
        <taxon>Ixodida</taxon>
        <taxon>Ixodoidea</taxon>
        <taxon>Ixodidae</taxon>
        <taxon>Haemaphysalinae</taxon>
        <taxon>Haemaphysalis</taxon>
    </lineage>
</organism>
<reference evidence="2 3" key="1">
    <citation type="journal article" date="2020" name="Cell">
        <title>Large-Scale Comparative Analyses of Tick Genomes Elucidate Their Genetic Diversity and Vector Capacities.</title>
        <authorList>
            <consortium name="Tick Genome and Microbiome Consortium (TIGMIC)"/>
            <person name="Jia N."/>
            <person name="Wang J."/>
            <person name="Shi W."/>
            <person name="Du L."/>
            <person name="Sun Y."/>
            <person name="Zhan W."/>
            <person name="Jiang J.F."/>
            <person name="Wang Q."/>
            <person name="Zhang B."/>
            <person name="Ji P."/>
            <person name="Bell-Sakyi L."/>
            <person name="Cui X.M."/>
            <person name="Yuan T.T."/>
            <person name="Jiang B.G."/>
            <person name="Yang W.F."/>
            <person name="Lam T.T."/>
            <person name="Chang Q.C."/>
            <person name="Ding S.J."/>
            <person name="Wang X.J."/>
            <person name="Zhu J.G."/>
            <person name="Ruan X.D."/>
            <person name="Zhao L."/>
            <person name="Wei J.T."/>
            <person name="Ye R.Z."/>
            <person name="Que T.C."/>
            <person name="Du C.H."/>
            <person name="Zhou Y.H."/>
            <person name="Cheng J.X."/>
            <person name="Dai P.F."/>
            <person name="Guo W.B."/>
            <person name="Han X.H."/>
            <person name="Huang E.J."/>
            <person name="Li L.F."/>
            <person name="Wei W."/>
            <person name="Gao Y.C."/>
            <person name="Liu J.Z."/>
            <person name="Shao H.Z."/>
            <person name="Wang X."/>
            <person name="Wang C.C."/>
            <person name="Yang T.C."/>
            <person name="Huo Q.B."/>
            <person name="Li W."/>
            <person name="Chen H.Y."/>
            <person name="Chen S.E."/>
            <person name="Zhou L.G."/>
            <person name="Ni X.B."/>
            <person name="Tian J.H."/>
            <person name="Sheng Y."/>
            <person name="Liu T."/>
            <person name="Pan Y.S."/>
            <person name="Xia L.Y."/>
            <person name="Li J."/>
            <person name="Zhao F."/>
            <person name="Cao W.C."/>
        </authorList>
    </citation>
    <scope>NUCLEOTIDE SEQUENCE [LARGE SCALE GENOMIC DNA]</scope>
    <source>
        <strain evidence="2">HaeL-2018</strain>
    </source>
</reference>
<feature type="region of interest" description="Disordered" evidence="1">
    <location>
        <begin position="90"/>
        <end position="117"/>
    </location>
</feature>
<evidence type="ECO:0000313" key="2">
    <source>
        <dbReference type="EMBL" id="KAH9368530.1"/>
    </source>
</evidence>
<proteinExistence type="predicted"/>
<keyword evidence="3" id="KW-1185">Reference proteome</keyword>
<accession>A0A9J6FZA8</accession>
<sequence>MNKMLPDDDQRSFVIAGSLLPEFDPAAADSAVSDGQSLKPGARCGLRRKIGTVTQVVDECLTCETPPRRASTECTGEGFASLYHSTSATASLSRDRSHGTSALPPAKPSREQLHGKV</sequence>
<dbReference type="EMBL" id="JABSTR010000004">
    <property type="protein sequence ID" value="KAH9368530.1"/>
    <property type="molecule type" value="Genomic_DNA"/>
</dbReference>
<name>A0A9J6FZA8_HAELO</name>
<gene>
    <name evidence="2" type="ORF">HPB48_022869</name>
</gene>